<gene>
    <name evidence="1" type="ORF">Air01nite_28550</name>
</gene>
<name>A0ABQ4C1W0_9ACTN</name>
<dbReference type="Proteomes" id="UP000624325">
    <property type="component" value="Unassembled WGS sequence"/>
</dbReference>
<dbReference type="EMBL" id="BONC01000017">
    <property type="protein sequence ID" value="GIF56760.1"/>
    <property type="molecule type" value="Genomic_DNA"/>
</dbReference>
<evidence type="ECO:0000313" key="1">
    <source>
        <dbReference type="EMBL" id="GIF56760.1"/>
    </source>
</evidence>
<reference evidence="1 2" key="1">
    <citation type="submission" date="2021-01" db="EMBL/GenBank/DDBJ databases">
        <title>Whole genome shotgun sequence of Asanoa iriomotensis NBRC 100142.</title>
        <authorList>
            <person name="Komaki H."/>
            <person name="Tamura T."/>
        </authorList>
    </citation>
    <scope>NUCLEOTIDE SEQUENCE [LARGE SCALE GENOMIC DNA]</scope>
    <source>
        <strain evidence="1 2">NBRC 100142</strain>
    </source>
</reference>
<organism evidence="1 2">
    <name type="scientific">Asanoa iriomotensis</name>
    <dbReference type="NCBI Taxonomy" id="234613"/>
    <lineage>
        <taxon>Bacteria</taxon>
        <taxon>Bacillati</taxon>
        <taxon>Actinomycetota</taxon>
        <taxon>Actinomycetes</taxon>
        <taxon>Micromonosporales</taxon>
        <taxon>Micromonosporaceae</taxon>
        <taxon>Asanoa</taxon>
    </lineage>
</organism>
<evidence type="ECO:0000313" key="2">
    <source>
        <dbReference type="Proteomes" id="UP000624325"/>
    </source>
</evidence>
<protein>
    <submittedName>
        <fullName evidence="1">Uncharacterized protein</fullName>
    </submittedName>
</protein>
<keyword evidence="2" id="KW-1185">Reference proteome</keyword>
<comment type="caution">
    <text evidence="1">The sequence shown here is derived from an EMBL/GenBank/DDBJ whole genome shotgun (WGS) entry which is preliminary data.</text>
</comment>
<proteinExistence type="predicted"/>
<sequence length="154" mass="16467">MRTSSTSPIWIVTVAPPATDSSDRRSVVSTRITLAEEWSAGGPTRRTAEVEREAEEVAVEGQRSGWVADAQHRDRGGGPAWVVDIRAVEQEAWDDPAAALPLDAGGQDVPVVEAELPRHDLQALAVRKVDLPADAQLAAQGLGHLLGLAERTHD</sequence>
<accession>A0ABQ4C1W0</accession>